<accession>A0A915KD83</accession>
<name>A0A915KD83_ROMCU</name>
<dbReference type="Proteomes" id="UP000887565">
    <property type="component" value="Unplaced"/>
</dbReference>
<protein>
    <submittedName>
        <fullName evidence="2">Uncharacterized protein</fullName>
    </submittedName>
</protein>
<proteinExistence type="predicted"/>
<reference evidence="2" key="1">
    <citation type="submission" date="2022-11" db="UniProtKB">
        <authorList>
            <consortium name="WormBaseParasite"/>
        </authorList>
    </citation>
    <scope>IDENTIFICATION</scope>
</reference>
<dbReference type="AlphaFoldDB" id="A0A915KD83"/>
<sequence length="103" mass="12168">MQSTERSRTERKFPFCSARLEHKKTCEIRSNLENENLIFPLKLGYQRTISNGNFLIYVIEIFRFGRYRLTTIILSVVSQVDENCYTCLSVGKTASVRLRRKRQ</sequence>
<evidence type="ECO:0000313" key="2">
    <source>
        <dbReference type="WBParaSite" id="nRc.2.0.1.t35884-RA"/>
    </source>
</evidence>
<dbReference type="WBParaSite" id="nRc.2.0.1.t35884-RA">
    <property type="protein sequence ID" value="nRc.2.0.1.t35884-RA"/>
    <property type="gene ID" value="nRc.2.0.1.g35884"/>
</dbReference>
<keyword evidence="1" id="KW-1185">Reference proteome</keyword>
<evidence type="ECO:0000313" key="1">
    <source>
        <dbReference type="Proteomes" id="UP000887565"/>
    </source>
</evidence>
<organism evidence="1 2">
    <name type="scientific">Romanomermis culicivorax</name>
    <name type="common">Nematode worm</name>
    <dbReference type="NCBI Taxonomy" id="13658"/>
    <lineage>
        <taxon>Eukaryota</taxon>
        <taxon>Metazoa</taxon>
        <taxon>Ecdysozoa</taxon>
        <taxon>Nematoda</taxon>
        <taxon>Enoplea</taxon>
        <taxon>Dorylaimia</taxon>
        <taxon>Mermithida</taxon>
        <taxon>Mermithoidea</taxon>
        <taxon>Mermithidae</taxon>
        <taxon>Romanomermis</taxon>
    </lineage>
</organism>